<reference evidence="3" key="1">
    <citation type="journal article" date="2007" name="Plant Cell">
        <title>Dothideomycete-plant interactions illuminated by genome sequencing and EST analysis of the wheat pathogen Stagonospora nodorum.</title>
        <authorList>
            <person name="Hane J.K."/>
            <person name="Lowe R.G."/>
            <person name="Solomon P.S."/>
            <person name="Tan K.C."/>
            <person name="Schoch C.L."/>
            <person name="Spatafora J.W."/>
            <person name="Crous P.W."/>
            <person name="Kodira C."/>
            <person name="Birren B.W."/>
            <person name="Galagan J.E."/>
            <person name="Torriani S.F."/>
            <person name="McDonald B.A."/>
            <person name="Oliver R.P."/>
        </authorList>
    </citation>
    <scope>NUCLEOTIDE SEQUENCE [LARGE SCALE GENOMIC DNA]</scope>
    <source>
        <strain evidence="3">SN15 / ATCC MYA-4574 / FGSC 10173</strain>
    </source>
</reference>
<feature type="region of interest" description="Disordered" evidence="1">
    <location>
        <begin position="1"/>
        <end position="62"/>
    </location>
</feature>
<dbReference type="HOGENOM" id="CLU_2904932_0_0_1"/>
<gene>
    <name evidence="2" type="ORF">SNOG_07483</name>
</gene>
<dbReference type="GeneID" id="5974710"/>
<evidence type="ECO:0000256" key="1">
    <source>
        <dbReference type="SAM" id="MobiDB-lite"/>
    </source>
</evidence>
<dbReference type="KEGG" id="pno:SNOG_07483"/>
<evidence type="ECO:0000313" key="2">
    <source>
        <dbReference type="EMBL" id="EAT84949.1"/>
    </source>
</evidence>
<sequence>MNRPMQIAIPEAFPSSGQQMLPQSKLQAISCDNSPECRPTATALPTSQGQPPALQAHHSTTF</sequence>
<organism evidence="2 3">
    <name type="scientific">Phaeosphaeria nodorum (strain SN15 / ATCC MYA-4574 / FGSC 10173)</name>
    <name type="common">Glume blotch fungus</name>
    <name type="synonym">Parastagonospora nodorum</name>
    <dbReference type="NCBI Taxonomy" id="321614"/>
    <lineage>
        <taxon>Eukaryota</taxon>
        <taxon>Fungi</taxon>
        <taxon>Dikarya</taxon>
        <taxon>Ascomycota</taxon>
        <taxon>Pezizomycotina</taxon>
        <taxon>Dothideomycetes</taxon>
        <taxon>Pleosporomycetidae</taxon>
        <taxon>Pleosporales</taxon>
        <taxon>Pleosporineae</taxon>
        <taxon>Phaeosphaeriaceae</taxon>
        <taxon>Parastagonospora</taxon>
    </lineage>
</organism>
<dbReference type="InParanoid" id="Q0UL81"/>
<dbReference type="RefSeq" id="XP_001797817.1">
    <property type="nucleotide sequence ID" value="XM_001797765.1"/>
</dbReference>
<dbReference type="AlphaFoldDB" id="Q0UL81"/>
<protein>
    <submittedName>
        <fullName evidence="2">Uncharacterized protein</fullName>
    </submittedName>
</protein>
<evidence type="ECO:0000313" key="3">
    <source>
        <dbReference type="Proteomes" id="UP000001055"/>
    </source>
</evidence>
<feature type="compositionally biased region" description="Polar residues" evidence="1">
    <location>
        <begin position="15"/>
        <end position="33"/>
    </location>
</feature>
<dbReference type="EMBL" id="CH445335">
    <property type="protein sequence ID" value="EAT84949.1"/>
    <property type="molecule type" value="Genomic_DNA"/>
</dbReference>
<name>Q0UL81_PHANO</name>
<proteinExistence type="predicted"/>
<dbReference type="Proteomes" id="UP000001055">
    <property type="component" value="Unassembled WGS sequence"/>
</dbReference>
<accession>Q0UL81</accession>